<organism evidence="8 9">
    <name type="scientific">Cyphellophora attinorum</name>
    <dbReference type="NCBI Taxonomy" id="1664694"/>
    <lineage>
        <taxon>Eukaryota</taxon>
        <taxon>Fungi</taxon>
        <taxon>Dikarya</taxon>
        <taxon>Ascomycota</taxon>
        <taxon>Pezizomycotina</taxon>
        <taxon>Eurotiomycetes</taxon>
        <taxon>Chaetothyriomycetidae</taxon>
        <taxon>Chaetothyriales</taxon>
        <taxon>Cyphellophoraceae</taxon>
        <taxon>Cyphellophora</taxon>
    </lineage>
</organism>
<gene>
    <name evidence="8" type="ORF">AB675_4139</name>
</gene>
<dbReference type="Pfam" id="PF07690">
    <property type="entry name" value="MFS_1"/>
    <property type="match status" value="1"/>
</dbReference>
<evidence type="ECO:0000256" key="5">
    <source>
        <dbReference type="SAM" id="MobiDB-lite"/>
    </source>
</evidence>
<protein>
    <submittedName>
        <fullName evidence="8">Putative transporter</fullName>
    </submittedName>
</protein>
<feature type="transmembrane region" description="Helical" evidence="6">
    <location>
        <begin position="454"/>
        <end position="477"/>
    </location>
</feature>
<dbReference type="PANTHER" id="PTHR23502">
    <property type="entry name" value="MAJOR FACILITATOR SUPERFAMILY"/>
    <property type="match status" value="1"/>
</dbReference>
<evidence type="ECO:0000256" key="4">
    <source>
        <dbReference type="ARBA" id="ARBA00023136"/>
    </source>
</evidence>
<dbReference type="InterPro" id="IPR036259">
    <property type="entry name" value="MFS_trans_sf"/>
</dbReference>
<feature type="domain" description="Major facilitator superfamily (MFS) profile" evidence="7">
    <location>
        <begin position="56"/>
        <end position="514"/>
    </location>
</feature>
<dbReference type="SUPFAM" id="SSF103473">
    <property type="entry name" value="MFS general substrate transporter"/>
    <property type="match status" value="1"/>
</dbReference>
<keyword evidence="2 6" id="KW-0812">Transmembrane</keyword>
<dbReference type="Gene3D" id="1.20.1250.20">
    <property type="entry name" value="MFS general substrate transporter like domains"/>
    <property type="match status" value="1"/>
</dbReference>
<dbReference type="GO" id="GO:0022857">
    <property type="term" value="F:transmembrane transporter activity"/>
    <property type="evidence" value="ECO:0007669"/>
    <property type="project" value="InterPro"/>
</dbReference>
<feature type="transmembrane region" description="Helical" evidence="6">
    <location>
        <begin position="277"/>
        <end position="302"/>
    </location>
</feature>
<evidence type="ECO:0000313" key="9">
    <source>
        <dbReference type="Proteomes" id="UP000038010"/>
    </source>
</evidence>
<dbReference type="InterPro" id="IPR020846">
    <property type="entry name" value="MFS_dom"/>
</dbReference>
<proteinExistence type="predicted"/>
<dbReference type="PANTHER" id="PTHR23502:SF163">
    <property type="entry name" value="MAJOR FACILITATOR SUPERFAMILY (MFS) PROFILE DOMAIN-CONTAINING PROTEIN"/>
    <property type="match status" value="1"/>
</dbReference>
<comment type="subcellular location">
    <subcellularLocation>
        <location evidence="1">Membrane</location>
        <topology evidence="1">Multi-pass membrane protein</topology>
    </subcellularLocation>
</comment>
<feature type="transmembrane region" description="Helical" evidence="6">
    <location>
        <begin position="149"/>
        <end position="171"/>
    </location>
</feature>
<dbReference type="PROSITE" id="PS50850">
    <property type="entry name" value="MFS"/>
    <property type="match status" value="1"/>
</dbReference>
<sequence>MAVENEETPLLTSDAASEERIYRTQSKDVDANIVDFNIEHDPDNPQDWSPKYKWTVTALLAFMAFSTTFTCIGVVPVADRIVRDLTPDHTSDKSAAVLLVTIWELGEAAGPLLIGPLSEIHGRFKVLNVCNVLFVATTLMAALSQTTTLFIAARALTGVSVVANVLGPAIVADIFIPEQRGGAMSLIMLAPLTGGALGPAVAGAMSETWGWRSVVWLSALAMTVCTICVFLVYRETYKVVILRRRAAHLREVTGNTSLRTPYDAGLESLTTSVLRPFVVYFHSPYIILISFFAGATFTWFYIMSTTLPEILEHLYHLTPAQIGSSFITFSVGSLTAVILCQLTLDRIYIYLRDRPLRKYEQDQRARPQGAQSASKPPKIKNYPHHRLPPIILGALFMPVFICFYGLLPAGLSFKPGHGPAPLPLELGNVAVMGFFLLFSYLPVLPYITELAPLYAASAMTSVIVVRCLFGTFLPLAVGPMVQRYGWARAFLGLAVVGVAMAGIPTGLWIWGEYRQGKEERRAREQEEVETAH</sequence>
<keyword evidence="9" id="KW-1185">Reference proteome</keyword>
<evidence type="ECO:0000256" key="3">
    <source>
        <dbReference type="ARBA" id="ARBA00022989"/>
    </source>
</evidence>
<evidence type="ECO:0000256" key="2">
    <source>
        <dbReference type="ARBA" id="ARBA00022692"/>
    </source>
</evidence>
<feature type="region of interest" description="Disordered" evidence="5">
    <location>
        <begin position="360"/>
        <end position="381"/>
    </location>
</feature>
<name>A0A0N0NL06_9EURO</name>
<reference evidence="8 9" key="1">
    <citation type="submission" date="2015-06" db="EMBL/GenBank/DDBJ databases">
        <title>Draft genome of the ant-associated black yeast Phialophora attae CBS 131958.</title>
        <authorList>
            <person name="Moreno L.F."/>
            <person name="Stielow B.J."/>
            <person name="de Hoog S."/>
            <person name="Vicente V.A."/>
            <person name="Weiss V.A."/>
            <person name="de Vries M."/>
            <person name="Cruz L.M."/>
            <person name="Souza E.M."/>
        </authorList>
    </citation>
    <scope>NUCLEOTIDE SEQUENCE [LARGE SCALE GENOMIC DNA]</scope>
    <source>
        <strain evidence="8 9">CBS 131958</strain>
    </source>
</reference>
<dbReference type="VEuPathDB" id="FungiDB:AB675_4139"/>
<feature type="transmembrane region" description="Helical" evidence="6">
    <location>
        <begin position="54"/>
        <end position="75"/>
    </location>
</feature>
<comment type="caution">
    <text evidence="8">The sequence shown here is derived from an EMBL/GenBank/DDBJ whole genome shotgun (WGS) entry which is preliminary data.</text>
</comment>
<feature type="transmembrane region" description="Helical" evidence="6">
    <location>
        <begin position="322"/>
        <end position="344"/>
    </location>
</feature>
<evidence type="ECO:0000256" key="1">
    <source>
        <dbReference type="ARBA" id="ARBA00004141"/>
    </source>
</evidence>
<feature type="transmembrane region" description="Helical" evidence="6">
    <location>
        <begin position="387"/>
        <end position="406"/>
    </location>
</feature>
<dbReference type="Proteomes" id="UP000038010">
    <property type="component" value="Unassembled WGS sequence"/>
</dbReference>
<dbReference type="InterPro" id="IPR011701">
    <property type="entry name" value="MFS"/>
</dbReference>
<keyword evidence="4 6" id="KW-0472">Membrane</keyword>
<dbReference type="RefSeq" id="XP_017998591.1">
    <property type="nucleotide sequence ID" value="XM_018144255.1"/>
</dbReference>
<dbReference type="GeneID" id="28736135"/>
<dbReference type="AlphaFoldDB" id="A0A0N0NL06"/>
<feature type="transmembrane region" description="Helical" evidence="6">
    <location>
        <begin position="126"/>
        <end position="143"/>
    </location>
</feature>
<evidence type="ECO:0000313" key="8">
    <source>
        <dbReference type="EMBL" id="KPI38628.1"/>
    </source>
</evidence>
<dbReference type="EMBL" id="LFJN01000018">
    <property type="protein sequence ID" value="KPI38628.1"/>
    <property type="molecule type" value="Genomic_DNA"/>
</dbReference>
<feature type="transmembrane region" description="Helical" evidence="6">
    <location>
        <begin position="489"/>
        <end position="511"/>
    </location>
</feature>
<feature type="transmembrane region" description="Helical" evidence="6">
    <location>
        <begin position="214"/>
        <end position="233"/>
    </location>
</feature>
<evidence type="ECO:0000259" key="7">
    <source>
        <dbReference type="PROSITE" id="PS50850"/>
    </source>
</evidence>
<dbReference type="OrthoDB" id="5296287at2759"/>
<keyword evidence="3 6" id="KW-1133">Transmembrane helix</keyword>
<dbReference type="STRING" id="1664694.A0A0N0NL06"/>
<dbReference type="GO" id="GO:0016020">
    <property type="term" value="C:membrane"/>
    <property type="evidence" value="ECO:0007669"/>
    <property type="project" value="UniProtKB-SubCell"/>
</dbReference>
<evidence type="ECO:0000256" key="6">
    <source>
        <dbReference type="SAM" id="Phobius"/>
    </source>
</evidence>
<accession>A0A0N0NL06</accession>
<feature type="transmembrane region" description="Helical" evidence="6">
    <location>
        <begin position="183"/>
        <end position="202"/>
    </location>
</feature>
<feature type="transmembrane region" description="Helical" evidence="6">
    <location>
        <begin position="426"/>
        <end position="447"/>
    </location>
</feature>